<comment type="caution">
    <text evidence="12">The sequence shown here is derived from an EMBL/GenBank/DDBJ whole genome shotgun (WGS) entry which is preliminary data.</text>
</comment>
<dbReference type="InterPro" id="IPR003439">
    <property type="entry name" value="ABC_transporter-like_ATP-bd"/>
</dbReference>
<feature type="domain" description="ABC transporter" evidence="11">
    <location>
        <begin position="258"/>
        <end position="505"/>
    </location>
</feature>
<evidence type="ECO:0000259" key="11">
    <source>
        <dbReference type="PROSITE" id="PS50893"/>
    </source>
</evidence>
<dbReference type="PROSITE" id="PS00211">
    <property type="entry name" value="ABC_TRANSPORTER_1"/>
    <property type="match status" value="1"/>
</dbReference>
<dbReference type="PANTHER" id="PTHR43790:SF4">
    <property type="entry name" value="GUANOSINE IMPORT ATP-BINDING PROTEIN NUPO"/>
    <property type="match status" value="1"/>
</dbReference>
<evidence type="ECO:0000256" key="1">
    <source>
        <dbReference type="ARBA" id="ARBA00004202"/>
    </source>
</evidence>
<dbReference type="SUPFAM" id="SSF52540">
    <property type="entry name" value="P-loop containing nucleoside triphosphate hydrolases"/>
    <property type="match status" value="2"/>
</dbReference>
<gene>
    <name evidence="12" type="ORF">KB874_12165</name>
</gene>
<dbReference type="GO" id="GO:0005886">
    <property type="term" value="C:plasma membrane"/>
    <property type="evidence" value="ECO:0007669"/>
    <property type="project" value="UniProtKB-SubCell"/>
</dbReference>
<comment type="subcellular location">
    <subcellularLocation>
        <location evidence="1">Cell membrane</location>
        <topology evidence="1">Peripheral membrane protein</topology>
    </subcellularLocation>
</comment>
<evidence type="ECO:0000256" key="7">
    <source>
        <dbReference type="ARBA" id="ARBA00022741"/>
    </source>
</evidence>
<dbReference type="CDD" id="cd03216">
    <property type="entry name" value="ABC_Carb_Monos_I"/>
    <property type="match status" value="1"/>
</dbReference>
<keyword evidence="9" id="KW-1278">Translocase</keyword>
<accession>A0A8J7WGH1</accession>
<evidence type="ECO:0000256" key="5">
    <source>
        <dbReference type="ARBA" id="ARBA00022597"/>
    </source>
</evidence>
<dbReference type="FunFam" id="3.40.50.300:FF:001390">
    <property type="entry name" value="ABC transporter, ATP-binding protein"/>
    <property type="match status" value="1"/>
</dbReference>
<proteinExistence type="inferred from homology"/>
<evidence type="ECO:0000256" key="8">
    <source>
        <dbReference type="ARBA" id="ARBA00022840"/>
    </source>
</evidence>
<dbReference type="PANTHER" id="PTHR43790">
    <property type="entry name" value="CARBOHYDRATE TRANSPORT ATP-BINDING PROTEIN MG119-RELATED"/>
    <property type="match status" value="1"/>
</dbReference>
<dbReference type="Proteomes" id="UP000681356">
    <property type="component" value="Unassembled WGS sequence"/>
</dbReference>
<evidence type="ECO:0000256" key="2">
    <source>
        <dbReference type="ARBA" id="ARBA00005417"/>
    </source>
</evidence>
<evidence type="ECO:0000256" key="6">
    <source>
        <dbReference type="ARBA" id="ARBA00022737"/>
    </source>
</evidence>
<keyword evidence="6" id="KW-0677">Repeat</keyword>
<dbReference type="GO" id="GO:0005524">
    <property type="term" value="F:ATP binding"/>
    <property type="evidence" value="ECO:0007669"/>
    <property type="project" value="UniProtKB-KW"/>
</dbReference>
<keyword evidence="7" id="KW-0547">Nucleotide-binding</keyword>
<keyword evidence="10" id="KW-0472">Membrane</keyword>
<feature type="domain" description="ABC transporter" evidence="11">
    <location>
        <begin position="6"/>
        <end position="241"/>
    </location>
</feature>
<dbReference type="Gene3D" id="3.40.50.300">
    <property type="entry name" value="P-loop containing nucleotide triphosphate hydrolases"/>
    <property type="match status" value="2"/>
</dbReference>
<keyword evidence="13" id="KW-1185">Reference proteome</keyword>
<dbReference type="Pfam" id="PF00005">
    <property type="entry name" value="ABC_tran"/>
    <property type="match status" value="2"/>
</dbReference>
<evidence type="ECO:0000256" key="9">
    <source>
        <dbReference type="ARBA" id="ARBA00022967"/>
    </source>
</evidence>
<dbReference type="CDD" id="cd03215">
    <property type="entry name" value="ABC_Carb_Monos_II"/>
    <property type="match status" value="1"/>
</dbReference>
<dbReference type="SMART" id="SM00382">
    <property type="entry name" value="AAA"/>
    <property type="match status" value="2"/>
</dbReference>
<dbReference type="InterPro" id="IPR027417">
    <property type="entry name" value="P-loop_NTPase"/>
</dbReference>
<dbReference type="AlphaFoldDB" id="A0A8J7WGH1"/>
<dbReference type="FunFam" id="3.40.50.300:FF:000127">
    <property type="entry name" value="Ribose import ATP-binding protein RbsA"/>
    <property type="match status" value="1"/>
</dbReference>
<dbReference type="PROSITE" id="PS50893">
    <property type="entry name" value="ABC_TRANSPORTER_2"/>
    <property type="match status" value="2"/>
</dbReference>
<evidence type="ECO:0000313" key="12">
    <source>
        <dbReference type="EMBL" id="MBS0124853.1"/>
    </source>
</evidence>
<reference evidence="12" key="1">
    <citation type="submission" date="2021-04" db="EMBL/GenBank/DDBJ databases">
        <authorList>
            <person name="Yoon J."/>
        </authorList>
    </citation>
    <scope>NUCLEOTIDE SEQUENCE</scope>
    <source>
        <strain evidence="12">KMU-90</strain>
    </source>
</reference>
<sequence length="532" mass="58337">MTQPAIELKGISKAFGPVQANRDISIRVMPGTIHGIIGENGAGKSTLMSILYGFYKADAGEIFINGKKTEIPDSQAAIAAGIGMVFQHFKLVQNFTVLENVILGAEEGQLLKTSLSKARGVLKQLAEDYALRVDPDALIENLSVGHQQRVEILKALYRQADILILDEPTGVLTPAEADHLFRILEGLRDQGKTIILITHKLREIMEITDTVSVMRRGEMTATVKTSETSPEELAELMVGRKVLLHVDKKPAQPGKPVLEIENLRHVDSWGVERLKGISLSVRAGEILGIAGVSGNGQSELLHVLGGMTTATGTIRVNGQEIDLTGQHSDGQSRRARGIAHVPEDRHHEGLILPYTAWENLVFGYHRDPAIQKGWLMDNAGIKAEAAKKMERFDVRPPNPNLAARNFSGGNQQKIVLAREIERDPDILLVGQPTRGVDIGAIEFIHKEIIRLRDKGKAILLVSVELDEILSLSDRIAVMFDGRIMGERLPAETDQTELGLLMAGVTEKPDKPLIEAVDEQLKAKAQREARNNV</sequence>
<keyword evidence="3" id="KW-0813">Transport</keyword>
<dbReference type="InterPro" id="IPR050107">
    <property type="entry name" value="ABC_carbohydrate_import_ATPase"/>
</dbReference>
<evidence type="ECO:0000256" key="4">
    <source>
        <dbReference type="ARBA" id="ARBA00022475"/>
    </source>
</evidence>
<evidence type="ECO:0000313" key="13">
    <source>
        <dbReference type="Proteomes" id="UP000681356"/>
    </source>
</evidence>
<dbReference type="InterPro" id="IPR003593">
    <property type="entry name" value="AAA+_ATPase"/>
</dbReference>
<evidence type="ECO:0000256" key="10">
    <source>
        <dbReference type="ARBA" id="ARBA00023136"/>
    </source>
</evidence>
<keyword evidence="5" id="KW-0762">Sugar transport</keyword>
<evidence type="ECO:0000256" key="3">
    <source>
        <dbReference type="ARBA" id="ARBA00022448"/>
    </source>
</evidence>
<organism evidence="12 13">
    <name type="scientific">Thetidibacter halocola</name>
    <dbReference type="NCBI Taxonomy" id="2827239"/>
    <lineage>
        <taxon>Bacteria</taxon>
        <taxon>Pseudomonadati</taxon>
        <taxon>Pseudomonadota</taxon>
        <taxon>Alphaproteobacteria</taxon>
        <taxon>Rhodobacterales</taxon>
        <taxon>Roseobacteraceae</taxon>
        <taxon>Thetidibacter</taxon>
    </lineage>
</organism>
<dbReference type="InterPro" id="IPR017871">
    <property type="entry name" value="ABC_transporter-like_CS"/>
</dbReference>
<dbReference type="GO" id="GO:0016887">
    <property type="term" value="F:ATP hydrolysis activity"/>
    <property type="evidence" value="ECO:0007669"/>
    <property type="project" value="InterPro"/>
</dbReference>
<dbReference type="RefSeq" id="WP_212536811.1">
    <property type="nucleotide sequence ID" value="NZ_JAGTUU010000004.1"/>
</dbReference>
<protein>
    <submittedName>
        <fullName evidence="12">ABC transporter ATP-binding protein</fullName>
    </submittedName>
</protein>
<keyword evidence="4" id="KW-1003">Cell membrane</keyword>
<comment type="similarity">
    <text evidence="2">Belongs to the ABC transporter superfamily.</text>
</comment>
<name>A0A8J7WGH1_9RHOB</name>
<keyword evidence="8 12" id="KW-0067">ATP-binding</keyword>
<dbReference type="EMBL" id="JAGTUU010000004">
    <property type="protein sequence ID" value="MBS0124853.1"/>
    <property type="molecule type" value="Genomic_DNA"/>
</dbReference>